<dbReference type="EMBL" id="KN882150">
    <property type="protein sequence ID" value="KIY42933.1"/>
    <property type="molecule type" value="Genomic_DNA"/>
</dbReference>
<feature type="region of interest" description="Disordered" evidence="1">
    <location>
        <begin position="1"/>
        <end position="62"/>
    </location>
</feature>
<proteinExistence type="predicted"/>
<accession>A0A0D6ZZG2</accession>
<reference evidence="2 3" key="1">
    <citation type="journal article" date="2015" name="Fungal Genet. Biol.">
        <title>Evolution of novel wood decay mechanisms in Agaricales revealed by the genome sequences of Fistulina hepatica and Cylindrobasidium torrendii.</title>
        <authorList>
            <person name="Floudas D."/>
            <person name="Held B.W."/>
            <person name="Riley R."/>
            <person name="Nagy L.G."/>
            <person name="Koehler G."/>
            <person name="Ransdell A.S."/>
            <person name="Younus H."/>
            <person name="Chow J."/>
            <person name="Chiniquy J."/>
            <person name="Lipzen A."/>
            <person name="Tritt A."/>
            <person name="Sun H."/>
            <person name="Haridas S."/>
            <person name="LaButti K."/>
            <person name="Ohm R.A."/>
            <person name="Kues U."/>
            <person name="Blanchette R.A."/>
            <person name="Grigoriev I.V."/>
            <person name="Minto R.E."/>
            <person name="Hibbett D.S."/>
        </authorList>
    </citation>
    <scope>NUCLEOTIDE SEQUENCE [LARGE SCALE GENOMIC DNA]</scope>
    <source>
        <strain evidence="2 3">ATCC 64428</strain>
    </source>
</reference>
<dbReference type="AlphaFoldDB" id="A0A0D6ZZG2"/>
<evidence type="ECO:0000313" key="2">
    <source>
        <dbReference type="EMBL" id="KIY42933.1"/>
    </source>
</evidence>
<sequence length="75" mass="8013">MPLDQAEAVRSPLRSEHQTASNPLAANAQAHASRSHTEVASPKAANNRVQNPRAAQPQKPRSSIRVVAGIRVVDV</sequence>
<name>A0A0D6ZZG2_9AGAR</name>
<evidence type="ECO:0000256" key="1">
    <source>
        <dbReference type="SAM" id="MobiDB-lite"/>
    </source>
</evidence>
<evidence type="ECO:0000313" key="3">
    <source>
        <dbReference type="Proteomes" id="UP000054144"/>
    </source>
</evidence>
<keyword evidence="3" id="KW-1185">Reference proteome</keyword>
<protein>
    <submittedName>
        <fullName evidence="2">Uncharacterized protein</fullName>
    </submittedName>
</protein>
<dbReference type="Proteomes" id="UP000054144">
    <property type="component" value="Unassembled WGS sequence"/>
</dbReference>
<organism evidence="2 3">
    <name type="scientific">Fistulina hepatica ATCC 64428</name>
    <dbReference type="NCBI Taxonomy" id="1128425"/>
    <lineage>
        <taxon>Eukaryota</taxon>
        <taxon>Fungi</taxon>
        <taxon>Dikarya</taxon>
        <taxon>Basidiomycota</taxon>
        <taxon>Agaricomycotina</taxon>
        <taxon>Agaricomycetes</taxon>
        <taxon>Agaricomycetidae</taxon>
        <taxon>Agaricales</taxon>
        <taxon>Fistulinaceae</taxon>
        <taxon>Fistulina</taxon>
    </lineage>
</organism>
<gene>
    <name evidence="2" type="ORF">FISHEDRAFT_78994</name>
</gene>